<evidence type="ECO:0000313" key="2">
    <source>
        <dbReference type="Proteomes" id="UP001497535"/>
    </source>
</evidence>
<evidence type="ECO:0000313" key="1">
    <source>
        <dbReference type="EMBL" id="CAK5041658.1"/>
    </source>
</evidence>
<accession>A0ACB0YCY1</accession>
<proteinExistence type="predicted"/>
<dbReference type="EMBL" id="CAVMJV010000010">
    <property type="protein sequence ID" value="CAK5041658.1"/>
    <property type="molecule type" value="Genomic_DNA"/>
</dbReference>
<sequence length="520" mass="60138">MELRNLLLSTIVLRAVRVSLRALDLLDQLFASEEVNNSLGEENRSLWRPEFASYMIEGTPGTPYGGLYFLKFRNLVRNIRARRGEKVAINVPIFRDTNTPKPFIEKFTDPEAARSALPDHIYMDHMGFGMGLCCLQMTFQAVNVQEARWLYDQLTIITPVMVALTTPIFRSYLSDLDSRWDIISASVDDRTNFERGKEPSELDSTGTAPDGYSLFKNIPKSRYDSTDCYIYPCSAPYNDLPLQYQQKHYQQLVDGGVDEYLARHFAHMFIRDPLQVFKERIEQDDQRSTEHFETIQSSNWMNMRFKPPPPDAPEIGWRVEFRPTEVQLTNFENAAYCCFLVLLTRRNAILTEKFHFRSKMANCQHTPEGKPCTEGQPPAEPEPDYNTTEMTIDEIVNGNSQFSGLAPLIRQFLDGADVDVDTRCTINQYLSFIQKRAKGEIMTTASWMRSFVQNHSDYKHNSYVSDEIIYDLLKKMDGISRGEEHCEKLLGCYKSKTDQRIPQAVRLAEEKLTRELRRHQ</sequence>
<name>A0ACB0YCY1_MELEN</name>
<reference evidence="1" key="1">
    <citation type="submission" date="2023-11" db="EMBL/GenBank/DDBJ databases">
        <authorList>
            <person name="Poullet M."/>
        </authorList>
    </citation>
    <scope>NUCLEOTIDE SEQUENCE</scope>
    <source>
        <strain evidence="1">E1834</strain>
    </source>
</reference>
<dbReference type="Proteomes" id="UP001497535">
    <property type="component" value="Unassembled WGS sequence"/>
</dbReference>
<keyword evidence="2" id="KW-1185">Reference proteome</keyword>
<comment type="caution">
    <text evidence="1">The sequence shown here is derived from an EMBL/GenBank/DDBJ whole genome shotgun (WGS) entry which is preliminary data.</text>
</comment>
<protein>
    <submittedName>
        <fullName evidence="1">Uncharacterized protein</fullName>
    </submittedName>
</protein>
<gene>
    <name evidence="1" type="ORF">MENTE1834_LOCUS10587</name>
</gene>
<organism evidence="1 2">
    <name type="scientific">Meloidogyne enterolobii</name>
    <name type="common">Root-knot nematode worm</name>
    <name type="synonym">Meloidogyne mayaguensis</name>
    <dbReference type="NCBI Taxonomy" id="390850"/>
    <lineage>
        <taxon>Eukaryota</taxon>
        <taxon>Metazoa</taxon>
        <taxon>Ecdysozoa</taxon>
        <taxon>Nematoda</taxon>
        <taxon>Chromadorea</taxon>
        <taxon>Rhabditida</taxon>
        <taxon>Tylenchina</taxon>
        <taxon>Tylenchomorpha</taxon>
        <taxon>Tylenchoidea</taxon>
        <taxon>Meloidogynidae</taxon>
        <taxon>Meloidogyninae</taxon>
        <taxon>Meloidogyne</taxon>
    </lineage>
</organism>